<dbReference type="Pfam" id="PF20778">
    <property type="entry name" value="SLS1_C"/>
    <property type="match status" value="1"/>
</dbReference>
<dbReference type="Pfam" id="PF10358">
    <property type="entry name" value="NT-C2"/>
    <property type="match status" value="1"/>
</dbReference>
<dbReference type="InterPro" id="IPR048401">
    <property type="entry name" value="SLS1_C"/>
</dbReference>
<gene>
    <name evidence="3" type="ORF">ATNIH1004_008899</name>
</gene>
<dbReference type="VEuPathDB" id="FungiDB:EYZ11_003501"/>
<sequence>MQAFVPKNRRASWNSPRFELVLRIIDLNNVPLVNGTAYVKWRLPSSSATENHGQTDKAVILDHRAYWNYEKTLQVRLTIDRSQTLHECDVHFEIIQEFESGGIGDNKNVLGKIRLNLAEYVEKSDDQEGVVRRYLMQESKINSTLKVAIAMRQVEGDRNFTTPPLKSAMVFGGIAGVVSAEQGEHPVDLGRMPSISSQSREAADMQDMYRRTLAASWHAGSNDLPADKLIEELFSGSVTWTNDTHESKLDDEGRWAAGTGENPRPAFTRNSYKLGKPMDSERRRRQMKKAPIGVTALGKPGEIVLVKDQERRRALKCRTNSDKSSTESGLPFMLKDIEPDSYSDDQAMVSKHVKSFRPSYRPGHKLPVHEWNELRRSLLSSFYTMQLKHYARDWILQKEREVQEHGNDMVTPWKPGISPFLDTGNTLVADRIARMHEDIKGKKLYAERILRDCWQLGILNETGQIYYRLSAPVLSLLLSSANFSFEELASLHDAKIDVTHSLRLVVISGSQKACESIRDIIHDTTTRIRQESVELYSPSGIKAKETGCVLKQSFLSWVSKTYGVAFEIHKSEPSKILYLAENKQGADNARRTLNLAMHDSTAPRVPFSTYLSASEPVSYYAVDTERNTTWRDRERPWVRWAATSSQATVAKIMETPFFNKHETRLSDGLLKLLRAKSSPDADQHRSAKVQESIIAKVGRCLFLHKTSLTDKSISAMQLGKLSLPRAFTTDVPRVTSFLRSLTPRALDDESMYTHRIRLVPSFRYADAFPELNVEVTTQKTHAASGSSIELSLQSAKAVLTESNVDYLLPENGLDLRFTRKLTRELLEAPQEDSLLRDLRDTLQVFSKARMHREDMPLPPFFQISLPNEFLRNGNGTHDPNGHTTGEYMSLPINDIQGTRIHRYDFRGYQLNYSSYETGPYYPNRTTDCFLDMDMSENSQLYPDSSSAPSDLSNGTSRDFNSFYTTACELAIELDKAWRTM</sequence>
<dbReference type="PROSITE" id="PS51840">
    <property type="entry name" value="C2_NT"/>
    <property type="match status" value="1"/>
</dbReference>
<evidence type="ECO:0000259" key="2">
    <source>
        <dbReference type="PROSITE" id="PS51840"/>
    </source>
</evidence>
<protein>
    <recommendedName>
        <fullName evidence="2">C2 NT-type domain-containing protein</fullName>
    </recommendedName>
</protein>
<evidence type="ECO:0000313" key="4">
    <source>
        <dbReference type="Proteomes" id="UP000324241"/>
    </source>
</evidence>
<dbReference type="EMBL" id="QUQM01000006">
    <property type="protein sequence ID" value="KAA8644693.1"/>
    <property type="molecule type" value="Genomic_DNA"/>
</dbReference>
<proteinExistence type="predicted"/>
<dbReference type="Pfam" id="PF20777">
    <property type="entry name" value="KH_SLS1_2"/>
    <property type="match status" value="1"/>
</dbReference>
<dbReference type="RefSeq" id="XP_033424054.1">
    <property type="nucleotide sequence ID" value="XM_033573502.1"/>
</dbReference>
<dbReference type="Pfam" id="PF20776">
    <property type="entry name" value="SLS1_N"/>
    <property type="match status" value="1"/>
</dbReference>
<evidence type="ECO:0000256" key="1">
    <source>
        <dbReference type="SAM" id="MobiDB-lite"/>
    </source>
</evidence>
<evidence type="ECO:0000313" key="3">
    <source>
        <dbReference type="EMBL" id="KAA8644693.1"/>
    </source>
</evidence>
<dbReference type="InterPro" id="IPR048748">
    <property type="entry name" value="SLS1_KH2"/>
</dbReference>
<organism evidence="3 4">
    <name type="scientific">Aspergillus tanneri</name>
    <dbReference type="NCBI Taxonomy" id="1220188"/>
    <lineage>
        <taxon>Eukaryota</taxon>
        <taxon>Fungi</taxon>
        <taxon>Dikarya</taxon>
        <taxon>Ascomycota</taxon>
        <taxon>Pezizomycotina</taxon>
        <taxon>Eurotiomycetes</taxon>
        <taxon>Eurotiomycetidae</taxon>
        <taxon>Eurotiales</taxon>
        <taxon>Aspergillaceae</taxon>
        <taxon>Aspergillus</taxon>
        <taxon>Aspergillus subgen. Circumdati</taxon>
    </lineage>
</organism>
<dbReference type="VEuPathDB" id="FungiDB:EYZ11_003513"/>
<comment type="caution">
    <text evidence="3">The sequence shown here is derived from an EMBL/GenBank/DDBJ whole genome shotgun (WGS) entry which is preliminary data.</text>
</comment>
<dbReference type="InterPro" id="IPR048400">
    <property type="entry name" value="SLS1_N"/>
</dbReference>
<name>A0A5M9MI69_9EURO</name>
<dbReference type="InterPro" id="IPR039931">
    <property type="entry name" value="EEIG1/2-like"/>
</dbReference>
<feature type="region of interest" description="Disordered" evidence="1">
    <location>
        <begin position="253"/>
        <end position="284"/>
    </location>
</feature>
<dbReference type="AlphaFoldDB" id="A0A5M9MI69"/>
<dbReference type="GeneID" id="54331601"/>
<reference evidence="3 4" key="1">
    <citation type="submission" date="2019-08" db="EMBL/GenBank/DDBJ databases">
        <title>The genome sequence of a newly discovered highly antifungal drug resistant Aspergillus species, Aspergillus tanneri NIH 1004.</title>
        <authorList>
            <person name="Mounaud S."/>
            <person name="Singh I."/>
            <person name="Joardar V."/>
            <person name="Pakala S."/>
            <person name="Pakala S."/>
            <person name="Venepally P."/>
            <person name="Chung J.K."/>
            <person name="Losada L."/>
            <person name="Nierman W.C."/>
        </authorList>
    </citation>
    <scope>NUCLEOTIDE SEQUENCE [LARGE SCALE GENOMIC DNA]</scope>
    <source>
        <strain evidence="3 4">NIH1004</strain>
    </source>
</reference>
<accession>A0A5M9MI69</accession>
<feature type="domain" description="C2 NT-type" evidence="2">
    <location>
        <begin position="8"/>
        <end position="153"/>
    </location>
</feature>
<dbReference type="PANTHER" id="PTHR21456:SF1">
    <property type="entry name" value="C2 NT-TYPE DOMAIN-CONTAINING PROTEIN"/>
    <property type="match status" value="1"/>
</dbReference>
<dbReference type="InterPro" id="IPR019448">
    <property type="entry name" value="NT-C2"/>
</dbReference>
<dbReference type="OrthoDB" id="3365224at2759"/>
<dbReference type="PANTHER" id="PTHR21456">
    <property type="entry name" value="FAMILY WITH SEQUENCE SIMILARITY 102"/>
    <property type="match status" value="1"/>
</dbReference>
<dbReference type="Proteomes" id="UP000324241">
    <property type="component" value="Unassembled WGS sequence"/>
</dbReference>